<feature type="compositionally biased region" description="Basic and acidic residues" evidence="2">
    <location>
        <begin position="859"/>
        <end position="887"/>
    </location>
</feature>
<name>A0AAN7SMZ0_9COLE</name>
<feature type="compositionally biased region" description="Polar residues" evidence="2">
    <location>
        <begin position="140"/>
        <end position="156"/>
    </location>
</feature>
<feature type="compositionally biased region" description="Low complexity" evidence="2">
    <location>
        <begin position="1014"/>
        <end position="1038"/>
    </location>
</feature>
<gene>
    <name evidence="3" type="ORF">RN001_016029</name>
</gene>
<evidence type="ECO:0000256" key="2">
    <source>
        <dbReference type="SAM" id="MobiDB-lite"/>
    </source>
</evidence>
<feature type="region of interest" description="Disordered" evidence="2">
    <location>
        <begin position="301"/>
        <end position="348"/>
    </location>
</feature>
<dbReference type="EMBL" id="JARPUR010000008">
    <property type="protein sequence ID" value="KAK4871905.1"/>
    <property type="molecule type" value="Genomic_DNA"/>
</dbReference>
<feature type="compositionally biased region" description="Polar residues" evidence="2">
    <location>
        <begin position="301"/>
        <end position="312"/>
    </location>
</feature>
<evidence type="ECO:0000313" key="4">
    <source>
        <dbReference type="Proteomes" id="UP001353858"/>
    </source>
</evidence>
<feature type="region of interest" description="Disordered" evidence="2">
    <location>
        <begin position="1101"/>
        <end position="1127"/>
    </location>
</feature>
<evidence type="ECO:0000256" key="1">
    <source>
        <dbReference type="ARBA" id="ARBA00010560"/>
    </source>
</evidence>
<organism evidence="3 4">
    <name type="scientific">Aquatica leii</name>
    <dbReference type="NCBI Taxonomy" id="1421715"/>
    <lineage>
        <taxon>Eukaryota</taxon>
        <taxon>Metazoa</taxon>
        <taxon>Ecdysozoa</taxon>
        <taxon>Arthropoda</taxon>
        <taxon>Hexapoda</taxon>
        <taxon>Insecta</taxon>
        <taxon>Pterygota</taxon>
        <taxon>Neoptera</taxon>
        <taxon>Endopterygota</taxon>
        <taxon>Coleoptera</taxon>
        <taxon>Polyphaga</taxon>
        <taxon>Elateriformia</taxon>
        <taxon>Elateroidea</taxon>
        <taxon>Lampyridae</taxon>
        <taxon>Luciolinae</taxon>
        <taxon>Aquatica</taxon>
    </lineage>
</organism>
<feature type="region of interest" description="Disordered" evidence="2">
    <location>
        <begin position="373"/>
        <end position="430"/>
    </location>
</feature>
<reference evidence="4" key="1">
    <citation type="submission" date="2023-01" db="EMBL/GenBank/DDBJ databases">
        <title>Key to firefly adult light organ development and bioluminescence: homeobox transcription factors regulate luciferase expression and transportation to peroxisome.</title>
        <authorList>
            <person name="Fu X."/>
        </authorList>
    </citation>
    <scope>NUCLEOTIDE SEQUENCE [LARGE SCALE GENOMIC DNA]</scope>
</reference>
<dbReference type="GO" id="GO:0005634">
    <property type="term" value="C:nucleus"/>
    <property type="evidence" value="ECO:0007669"/>
    <property type="project" value="InterPro"/>
</dbReference>
<feature type="region of interest" description="Disordered" evidence="2">
    <location>
        <begin position="823"/>
        <end position="1038"/>
    </location>
</feature>
<feature type="compositionally biased region" description="Basic and acidic residues" evidence="2">
    <location>
        <begin position="832"/>
        <end position="851"/>
    </location>
</feature>
<comment type="caution">
    <text evidence="3">The sequence shown here is derived from an EMBL/GenBank/DDBJ whole genome shotgun (WGS) entry which is preliminary data.</text>
</comment>
<keyword evidence="4" id="KW-1185">Reference proteome</keyword>
<feature type="region of interest" description="Disordered" evidence="2">
    <location>
        <begin position="132"/>
        <end position="159"/>
    </location>
</feature>
<comment type="similarity">
    <text evidence="1">Belongs to the round spermatid basic protein 1 family.</text>
</comment>
<dbReference type="Proteomes" id="UP001353858">
    <property type="component" value="Unassembled WGS sequence"/>
</dbReference>
<feature type="compositionally biased region" description="Polar residues" evidence="2">
    <location>
        <begin position="997"/>
        <end position="1012"/>
    </location>
</feature>
<dbReference type="PANTHER" id="PTHR13354:SF11">
    <property type="entry name" value="LYSINE-SPECIFIC DEMETHYLASE 9"/>
    <property type="match status" value="1"/>
</dbReference>
<feature type="compositionally biased region" description="Basic residues" evidence="2">
    <location>
        <begin position="949"/>
        <end position="964"/>
    </location>
</feature>
<evidence type="ECO:0000313" key="3">
    <source>
        <dbReference type="EMBL" id="KAK4871905.1"/>
    </source>
</evidence>
<feature type="compositionally biased region" description="Basic residues" evidence="2">
    <location>
        <begin position="972"/>
        <end position="981"/>
    </location>
</feature>
<feature type="compositionally biased region" description="Low complexity" evidence="2">
    <location>
        <begin position="1059"/>
        <end position="1080"/>
    </location>
</feature>
<protein>
    <recommendedName>
        <fullName evidence="5">Round spermatid basic protein 1-like protein</fullName>
    </recommendedName>
</protein>
<feature type="compositionally biased region" description="Basic and acidic residues" evidence="2">
    <location>
        <begin position="982"/>
        <end position="994"/>
    </location>
</feature>
<dbReference type="InterPro" id="IPR026306">
    <property type="entry name" value="RSBN1/Dpy-2/CEP530"/>
</dbReference>
<feature type="compositionally biased region" description="Basic residues" evidence="2">
    <location>
        <begin position="933"/>
        <end position="942"/>
    </location>
</feature>
<dbReference type="PANTHER" id="PTHR13354">
    <property type="entry name" value="ROUND SPERMATID BASIC PROTEIN 1"/>
    <property type="match status" value="1"/>
</dbReference>
<feature type="region of interest" description="Disordered" evidence="2">
    <location>
        <begin position="1059"/>
        <end position="1087"/>
    </location>
</feature>
<dbReference type="AlphaFoldDB" id="A0AAN7SMZ0"/>
<evidence type="ECO:0008006" key="5">
    <source>
        <dbReference type="Google" id="ProtNLM"/>
    </source>
</evidence>
<sequence>MGLKKIENFTSINCYKCYFYIEGNIMASSDDSAPEDEKVSFPNMIQEGSNVNDICGNCGKDFQICRCNCVPNGDKNGIGTTNLSDDRIYCNEIHIKSENEISDDKCFNIPEVPETKLYKLVKERFQELCNKRPLSEEPDTASNENPENGVTLSNGTPMFIDSDITNDKHIPDIDDWRLDAEEVIKNNQVSETNKIDHCNSVNLDTNNIESIKNEHNKVEDEDVDERLYSPNENQNNHDSYIEDCVKTEKSEGSAVIEYKLSKKLKTTPLVDSIDYKLLEGKRGLDLLTAIEEQTTVKLAQMESNLSSSSDSTIAEKDSPRRGQRTRSVESIYEPLEKQHRHGTKRARSADVHYMLQSKIQKLDFKSFIKIKKHDSASKSHTKQPKKEKKEENNHEKREKDRKIEGSHKKTDSKSSERHNSKKSPRASIGIQVRCSKDGVKHYMKILEPRPSLMPSGNYFYPPTDGKLKWKRYFHVEYHCNGGALVLHAYQDEIKHLKEQEMRELALEFFKVAFSEDDNGKAYYVMAIVHGAASYLPDLLDYMTEKRPTLPVKNGLLTRCSDLETTTLTNYHENVVKHYNHGTYRYGPLHQISLVGTAHEEVGGYFPDMLDKLEENIFLDLTMPWGLLSVVHMRRQDSNDGPILWCRPGEQLVPTAECGKSPLKRKRTGINELRNLQYLPRFSEAREYLFEDRTKAHADHVGHGLDRKTTAAVGILKAIHAGQKDGDNNRVTKDVVAFSAKDFDVLSEKLQLDLHEPPTSQCVTWIEDAKLNQLRRDGITYARVSLYDNDIYFLPRNIIHQFRTVTAVTSVAWHVRLKQYYDVPNEENCSPNETREDKENITLQIKREKYVEKPQTQSTPDKHKIKTEFEYKMSTDKKHKNEESDYHSTKVKHNKIKEKDSEKNKEKDKKNKDDGLKEKRDVDKEKVNQDKHDRDRHKDRHDRHKEDRSKHRHHDRHRDKKHSSSSHKDKYHNDKKHKHEHRNHYDKDKNRDKIKVSPKSSEGLCNSKNNFLDTSLKSNSSELSQSLNSSSSLTQNSVLNDSFNSTDSNATLNQSTLNVSVSCSGGSSSNNNNQSKSNDVSGNLFTPDKKVMVIQKKVQKVAKRPRLSQSSDVLGDILKDMDKNDLRK</sequence>
<feature type="compositionally biased region" description="Basic and acidic residues" evidence="2">
    <location>
        <begin position="1116"/>
        <end position="1127"/>
    </location>
</feature>
<feature type="compositionally biased region" description="Basic and acidic residues" evidence="2">
    <location>
        <begin position="896"/>
        <end position="932"/>
    </location>
</feature>
<accession>A0AAN7SMZ0</accession>
<feature type="compositionally biased region" description="Basic and acidic residues" evidence="2">
    <location>
        <begin position="387"/>
        <end position="418"/>
    </location>
</feature>
<proteinExistence type="inferred from homology"/>